<dbReference type="Proteomes" id="UP000216063">
    <property type="component" value="Unassembled WGS sequence"/>
</dbReference>
<evidence type="ECO:0000313" key="1">
    <source>
        <dbReference type="EMBL" id="OYN80441.1"/>
    </source>
</evidence>
<dbReference type="OrthoDB" id="4751477at2"/>
<name>A0A255DP37_9MYCO</name>
<dbReference type="RefSeq" id="WP_094478938.1">
    <property type="nucleotide sequence ID" value="NZ_NOZR01000006.1"/>
</dbReference>
<reference evidence="1 2" key="1">
    <citation type="submission" date="2017-07" db="EMBL/GenBank/DDBJ databases">
        <title>The new phylogeny of genus Mycobacterium.</title>
        <authorList>
            <person name="Tortoli E."/>
            <person name="Trovato A."/>
            <person name="Cirillo D.M."/>
        </authorList>
    </citation>
    <scope>NUCLEOTIDE SEQUENCE [LARGE SCALE GENOMIC DNA]</scope>
    <source>
        <strain evidence="1 2">ATCC 33027</strain>
    </source>
</reference>
<sequence length="65" mass="7489">MSFQARYTGACAAERCRYYPDDLIREGDDVDYLDDELMHAECAKATRRGEPPMCPNCFTHHRGEC</sequence>
<accession>A0A255DP37</accession>
<dbReference type="EMBL" id="NOZR01000006">
    <property type="protein sequence ID" value="OYN80441.1"/>
    <property type="molecule type" value="Genomic_DNA"/>
</dbReference>
<proteinExistence type="predicted"/>
<organism evidence="1 2">
    <name type="scientific">Mycolicibacterium sphagni</name>
    <dbReference type="NCBI Taxonomy" id="1786"/>
    <lineage>
        <taxon>Bacteria</taxon>
        <taxon>Bacillati</taxon>
        <taxon>Actinomycetota</taxon>
        <taxon>Actinomycetes</taxon>
        <taxon>Mycobacteriales</taxon>
        <taxon>Mycobacteriaceae</taxon>
        <taxon>Mycolicibacterium</taxon>
    </lineage>
</organism>
<protein>
    <submittedName>
        <fullName evidence="1">Uncharacterized protein</fullName>
    </submittedName>
</protein>
<gene>
    <name evidence="1" type="ORF">CG716_09985</name>
</gene>
<keyword evidence="2" id="KW-1185">Reference proteome</keyword>
<evidence type="ECO:0000313" key="2">
    <source>
        <dbReference type="Proteomes" id="UP000216063"/>
    </source>
</evidence>
<comment type="caution">
    <text evidence="1">The sequence shown here is derived from an EMBL/GenBank/DDBJ whole genome shotgun (WGS) entry which is preliminary data.</text>
</comment>
<dbReference type="AlphaFoldDB" id="A0A255DP37"/>